<dbReference type="GO" id="GO:0008171">
    <property type="term" value="F:O-methyltransferase activity"/>
    <property type="evidence" value="ECO:0007669"/>
    <property type="project" value="InterPro"/>
</dbReference>
<dbReference type="InterPro" id="IPR036388">
    <property type="entry name" value="WH-like_DNA-bd_sf"/>
</dbReference>
<dbReference type="InParanoid" id="E4V138"/>
<dbReference type="RefSeq" id="XP_003170761.1">
    <property type="nucleotide sequence ID" value="XM_003170713.1"/>
</dbReference>
<dbReference type="VEuPathDB" id="FungiDB:MGYG_06752"/>
<feature type="domain" description="O-methyltransferase dimerisation" evidence="6">
    <location>
        <begin position="91"/>
        <end position="159"/>
    </location>
</feature>
<dbReference type="InterPro" id="IPR016461">
    <property type="entry name" value="COMT-like"/>
</dbReference>
<dbReference type="InterPro" id="IPR001077">
    <property type="entry name" value="COMT_C"/>
</dbReference>
<feature type="region of interest" description="Disordered" evidence="4">
    <location>
        <begin position="1"/>
        <end position="21"/>
    </location>
</feature>
<dbReference type="GO" id="GO:0032259">
    <property type="term" value="P:methylation"/>
    <property type="evidence" value="ECO:0007669"/>
    <property type="project" value="UniProtKB-KW"/>
</dbReference>
<keyword evidence="3" id="KW-0949">S-adenosyl-L-methionine</keyword>
<sequence length="418" mass="47003">MAFLKGKSHNTTTNEDSVGEIVSDKMANSPSIPDMVPSLIEKISSFRERFNPENSMERFDLLDTARSLVYALETPREAMLRFCWSEPTTRAAIEIAVDLGIFINLCKAHKPRTVNELAKATGGEQKLLARILRHLSAMGLILETGPDEYQRTGLSTSLCSSSRITVGVHALPAHLKKNRYHSPTNGNDCAFQLGYNTKSHFFDFMKVHQEIGGPFHENMSTYSQGKLSWSHPDFYPVSRLTDDVSIGENDVILIDIGGGQGHDISRFRRDWPDIPGRLILQDLPGVIAQAKTKALLHPSIETMEHDFFTKQPIKGARACFMHFIFHDWSDNDSQRILRNLTLAMKPRYSKLLIHDHVIPESKACWESTSLDLVMMANLGGIERTAADWYILLESAGLKIVKIWTAHRGIESLIECELA</sequence>
<dbReference type="PANTHER" id="PTHR43712:SF1">
    <property type="entry name" value="HYPOTHETICAL O-METHYLTRANSFERASE (EUROFUNG)-RELATED"/>
    <property type="match status" value="1"/>
</dbReference>
<dbReference type="SUPFAM" id="SSF46785">
    <property type="entry name" value="Winged helix' DNA-binding domain"/>
    <property type="match status" value="1"/>
</dbReference>
<keyword evidence="1 7" id="KW-0489">Methyltransferase</keyword>
<dbReference type="PANTHER" id="PTHR43712">
    <property type="entry name" value="PUTATIVE (AFU_ORTHOLOGUE AFUA_4G14580)-RELATED"/>
    <property type="match status" value="1"/>
</dbReference>
<evidence type="ECO:0000256" key="4">
    <source>
        <dbReference type="SAM" id="MobiDB-lite"/>
    </source>
</evidence>
<dbReference type="STRING" id="535722.E4V138"/>
<dbReference type="OrthoDB" id="1535081at2759"/>
<dbReference type="PROSITE" id="PS51683">
    <property type="entry name" value="SAM_OMT_II"/>
    <property type="match status" value="1"/>
</dbReference>
<dbReference type="GeneID" id="10026004"/>
<protein>
    <submittedName>
        <fullName evidence="7">O-methyltransferase</fullName>
    </submittedName>
</protein>
<evidence type="ECO:0000259" key="6">
    <source>
        <dbReference type="Pfam" id="PF08100"/>
    </source>
</evidence>
<dbReference type="Pfam" id="PF08100">
    <property type="entry name" value="Dimerisation"/>
    <property type="match status" value="1"/>
</dbReference>
<gene>
    <name evidence="7" type="ORF">MGYG_06752</name>
</gene>
<keyword evidence="2 7" id="KW-0808">Transferase</keyword>
<dbReference type="InterPro" id="IPR029063">
    <property type="entry name" value="SAM-dependent_MTases_sf"/>
</dbReference>
<dbReference type="AlphaFoldDB" id="E4V138"/>
<proteinExistence type="predicted"/>
<dbReference type="GO" id="GO:0046983">
    <property type="term" value="F:protein dimerization activity"/>
    <property type="evidence" value="ECO:0007669"/>
    <property type="project" value="InterPro"/>
</dbReference>
<dbReference type="InterPro" id="IPR036390">
    <property type="entry name" value="WH_DNA-bd_sf"/>
</dbReference>
<dbReference type="HOGENOM" id="CLU_005533_5_0_1"/>
<evidence type="ECO:0000256" key="1">
    <source>
        <dbReference type="ARBA" id="ARBA00022603"/>
    </source>
</evidence>
<accession>E4V138</accession>
<feature type="domain" description="O-methyltransferase C-terminal" evidence="5">
    <location>
        <begin position="253"/>
        <end position="397"/>
    </location>
</feature>
<dbReference type="InterPro" id="IPR012967">
    <property type="entry name" value="COMT_dimerisation"/>
</dbReference>
<dbReference type="Gene3D" id="1.10.10.10">
    <property type="entry name" value="Winged helix-like DNA-binding domain superfamily/Winged helix DNA-binding domain"/>
    <property type="match status" value="1"/>
</dbReference>
<dbReference type="Gene3D" id="3.40.50.150">
    <property type="entry name" value="Vaccinia Virus protein VP39"/>
    <property type="match status" value="1"/>
</dbReference>
<evidence type="ECO:0000313" key="7">
    <source>
        <dbReference type="EMBL" id="EFR03753.1"/>
    </source>
</evidence>
<dbReference type="Proteomes" id="UP000002669">
    <property type="component" value="Unassembled WGS sequence"/>
</dbReference>
<name>E4V138_ARTGP</name>
<keyword evidence="8" id="KW-1185">Reference proteome</keyword>
<dbReference type="eggNOG" id="KOG3178">
    <property type="taxonomic scope" value="Eukaryota"/>
</dbReference>
<evidence type="ECO:0000256" key="3">
    <source>
        <dbReference type="ARBA" id="ARBA00022691"/>
    </source>
</evidence>
<evidence type="ECO:0000259" key="5">
    <source>
        <dbReference type="Pfam" id="PF00891"/>
    </source>
</evidence>
<dbReference type="Pfam" id="PF00891">
    <property type="entry name" value="Methyltransf_2"/>
    <property type="match status" value="1"/>
</dbReference>
<evidence type="ECO:0000256" key="2">
    <source>
        <dbReference type="ARBA" id="ARBA00022679"/>
    </source>
</evidence>
<dbReference type="OMA" id="KQFNNHM"/>
<organism evidence="8">
    <name type="scientific">Arthroderma gypseum (strain ATCC MYA-4604 / CBS 118893)</name>
    <name type="common">Microsporum gypseum</name>
    <dbReference type="NCBI Taxonomy" id="535722"/>
    <lineage>
        <taxon>Eukaryota</taxon>
        <taxon>Fungi</taxon>
        <taxon>Dikarya</taxon>
        <taxon>Ascomycota</taxon>
        <taxon>Pezizomycotina</taxon>
        <taxon>Eurotiomycetes</taxon>
        <taxon>Eurotiomycetidae</taxon>
        <taxon>Onygenales</taxon>
        <taxon>Arthrodermataceae</taxon>
        <taxon>Nannizzia</taxon>
    </lineage>
</organism>
<dbReference type="SUPFAM" id="SSF53335">
    <property type="entry name" value="S-adenosyl-L-methionine-dependent methyltransferases"/>
    <property type="match status" value="1"/>
</dbReference>
<dbReference type="EMBL" id="DS989827">
    <property type="protein sequence ID" value="EFR03753.1"/>
    <property type="molecule type" value="Genomic_DNA"/>
</dbReference>
<evidence type="ECO:0000313" key="8">
    <source>
        <dbReference type="Proteomes" id="UP000002669"/>
    </source>
</evidence>
<reference evidence="8" key="1">
    <citation type="journal article" date="2012" name="MBio">
        <title>Comparative genome analysis of Trichophyton rubrum and related dermatophytes reveals candidate genes involved in infection.</title>
        <authorList>
            <person name="Martinez D.A."/>
            <person name="Oliver B.G."/>
            <person name="Graeser Y."/>
            <person name="Goldberg J.M."/>
            <person name="Li W."/>
            <person name="Martinez-Rossi N.M."/>
            <person name="Monod M."/>
            <person name="Shelest E."/>
            <person name="Barton R.C."/>
            <person name="Birch E."/>
            <person name="Brakhage A.A."/>
            <person name="Chen Z."/>
            <person name="Gurr S.J."/>
            <person name="Heiman D."/>
            <person name="Heitman J."/>
            <person name="Kosti I."/>
            <person name="Rossi A."/>
            <person name="Saif S."/>
            <person name="Samalova M."/>
            <person name="Saunders C.W."/>
            <person name="Shea T."/>
            <person name="Summerbell R.C."/>
            <person name="Xu J."/>
            <person name="Young S."/>
            <person name="Zeng Q."/>
            <person name="Birren B.W."/>
            <person name="Cuomo C.A."/>
            <person name="White T.C."/>
        </authorList>
    </citation>
    <scope>NUCLEOTIDE SEQUENCE [LARGE SCALE GENOMIC DNA]</scope>
    <source>
        <strain evidence="8">ATCC MYA-4604 / CBS 118893</strain>
    </source>
</reference>